<dbReference type="SUPFAM" id="SSF82171">
    <property type="entry name" value="DPP6 N-terminal domain-like"/>
    <property type="match status" value="1"/>
</dbReference>
<evidence type="ECO:0000259" key="9">
    <source>
        <dbReference type="Pfam" id="PF00326"/>
    </source>
</evidence>
<accession>A0A4W4FHJ5</accession>
<evidence type="ECO:0000256" key="3">
    <source>
        <dbReference type="ARBA" id="ARBA00010040"/>
    </source>
</evidence>
<comment type="subunit">
    <text evidence="4">Homotetramer.</text>
</comment>
<evidence type="ECO:0000256" key="8">
    <source>
        <dbReference type="ARBA" id="ARBA00022801"/>
    </source>
</evidence>
<reference evidence="11" key="5">
    <citation type="submission" date="2025-09" db="UniProtKB">
        <authorList>
            <consortium name="Ensembl"/>
        </authorList>
    </citation>
    <scope>IDENTIFICATION</scope>
</reference>
<dbReference type="PANTHER" id="PTHR42776:SF1">
    <property type="entry name" value="ACYLAMINO-ACID-RELEASING ENZYME"/>
    <property type="match status" value="1"/>
</dbReference>
<dbReference type="PANTHER" id="PTHR42776">
    <property type="entry name" value="SERINE PEPTIDASE S9 FAMILY MEMBER"/>
    <property type="match status" value="1"/>
</dbReference>
<comment type="similarity">
    <text evidence="3">Belongs to the peptidase S9C family.</text>
</comment>
<dbReference type="AlphaFoldDB" id="A0A4W4FHJ5"/>
<proteinExistence type="inferred from homology"/>
<reference evidence="11" key="4">
    <citation type="submission" date="2025-08" db="UniProtKB">
        <authorList>
            <consortium name="Ensembl"/>
        </authorList>
    </citation>
    <scope>IDENTIFICATION</scope>
</reference>
<dbReference type="EC" id="3.4.19.1" evidence="5"/>
<reference evidence="12" key="2">
    <citation type="journal article" date="2017" name="Sci. Adv.">
        <title>A tail of two voltages: Proteomic comparison of the three electric organs of the electric eel.</title>
        <authorList>
            <person name="Traeger L.L."/>
            <person name="Sabat G."/>
            <person name="Barrett-Wilt G.A."/>
            <person name="Wells G.B."/>
            <person name="Sussman M.R."/>
        </authorList>
    </citation>
    <scope>NUCLEOTIDE SEQUENCE [LARGE SCALE GENOMIC DNA]</scope>
</reference>
<dbReference type="RefSeq" id="XP_035377978.1">
    <property type="nucleotide sequence ID" value="XM_035522085.1"/>
</dbReference>
<dbReference type="InterPro" id="IPR045550">
    <property type="entry name" value="AARE_N"/>
</dbReference>
<evidence type="ECO:0000256" key="5">
    <source>
        <dbReference type="ARBA" id="ARBA00012917"/>
    </source>
</evidence>
<evidence type="ECO:0000256" key="6">
    <source>
        <dbReference type="ARBA" id="ARBA00018421"/>
    </source>
</evidence>
<dbReference type="GeneTree" id="ENSGT00940000166103"/>
<comment type="subcellular location">
    <subcellularLocation>
        <location evidence="2">Cytoplasm</location>
    </subcellularLocation>
</comment>
<dbReference type="GO" id="GO:0005737">
    <property type="term" value="C:cytoplasm"/>
    <property type="evidence" value="ECO:0007669"/>
    <property type="project" value="UniProtKB-SubCell"/>
</dbReference>
<gene>
    <name evidence="11" type="primary">zgc:136971</name>
</gene>
<comment type="catalytic activity">
    <reaction evidence="1">
        <text>Cleavage of an N-acetyl or N-formyl amino acid from the N-terminus of a polypeptide.</text>
        <dbReference type="EC" id="3.4.19.1"/>
    </reaction>
</comment>
<dbReference type="Gene3D" id="3.40.50.1820">
    <property type="entry name" value="alpha/beta hydrolase"/>
    <property type="match status" value="1"/>
</dbReference>
<sequence length="721" mass="79372">MMDGVNRDVFRQFNGFPVPVSASVTAQRDFGFDLHPITRTQNLSIISDWSQCEVDRGVRLHYFQQWALLCNRRAVESVVSRGPCINTHGELLVSHSPSGARRAVVRETSTHVGHQYLEVWGYSGLEACLDLAALNKHGKVYEDAQFACLAWSPCEERLLYVAEKKRLRSSAQPSSASDDADSMVFEEEDKNMYMEDWGEGLVGKTASVLCVADLSKGDVTVCPGVPPHLSPGQGLWAGDSGGVVFVGWWNEPFRLGMKFCSNRRSALFYTDLKGSCELLSSDLGSVSSPRLSPDCLWLVYLQGRAFGPHHQCFCMMLYDMQNQTSSLLVDVVRRTKEGQFAGVYDSLPPHCWSSDSEWIFFSSACENRKSVFSVERRTGRVTPMLGANAGSAEFGSVKLLTIVKDLMVICCSSPNHPPCLKVGFVSNGAHLQSEQWFHLGGAEVSENFGWQSMIIAPPPEEENHQLSGVNFGAVLLKPAGSSKSVMFPLVVFIHGGPHSHFAAEWNVNAASLTKTGFAVLMVNYRGSTGFGQDSIDSLLGNIGNQDVKDVQRAVLHVLQNNKTLDPDRVAVMGGSHGGFLACHLIGQYPEFYRACAARNPVINAATLLGTSDIVDWRYSSVGLQYSFDLLPTPQALTAMLEKSPIVHAAQIRAPVLLMLGGKDKRVSPYQGLELYKALKSRNSPVRVLWYEGDGHSLSNVETQADCFLNMALWFKQHLNVK</sequence>
<dbReference type="GO" id="GO:0006508">
    <property type="term" value="P:proteolysis"/>
    <property type="evidence" value="ECO:0007669"/>
    <property type="project" value="InterPro"/>
</dbReference>
<feature type="domain" description="Acylamino-acid-releasing enzyme N-terminal" evidence="10">
    <location>
        <begin position="85"/>
        <end position="436"/>
    </location>
</feature>
<dbReference type="InterPro" id="IPR011042">
    <property type="entry name" value="6-blade_b-propeller_TolB-like"/>
</dbReference>
<organism evidence="11 12">
    <name type="scientific">Electrophorus electricus</name>
    <name type="common">Electric eel</name>
    <name type="synonym">Gymnotus electricus</name>
    <dbReference type="NCBI Taxonomy" id="8005"/>
    <lineage>
        <taxon>Eukaryota</taxon>
        <taxon>Metazoa</taxon>
        <taxon>Chordata</taxon>
        <taxon>Craniata</taxon>
        <taxon>Vertebrata</taxon>
        <taxon>Euteleostomi</taxon>
        <taxon>Actinopterygii</taxon>
        <taxon>Neopterygii</taxon>
        <taxon>Teleostei</taxon>
        <taxon>Ostariophysi</taxon>
        <taxon>Gymnotiformes</taxon>
        <taxon>Gymnotoidei</taxon>
        <taxon>Gymnotidae</taxon>
        <taxon>Electrophorus</taxon>
    </lineage>
</organism>
<protein>
    <recommendedName>
        <fullName evidence="6">Acylamino-acid-releasing enzyme</fullName>
        <ecNumber evidence="5">3.4.19.1</ecNumber>
    </recommendedName>
</protein>
<evidence type="ECO:0000256" key="7">
    <source>
        <dbReference type="ARBA" id="ARBA00022490"/>
    </source>
</evidence>
<evidence type="ECO:0000313" key="11">
    <source>
        <dbReference type="Ensembl" id="ENSEEEP00000023401.2"/>
    </source>
</evidence>
<feature type="domain" description="Peptidase S9 prolyl oligopeptidase catalytic" evidence="9">
    <location>
        <begin position="507"/>
        <end position="719"/>
    </location>
</feature>
<reference evidence="11" key="3">
    <citation type="submission" date="2020-05" db="EMBL/GenBank/DDBJ databases">
        <title>Electrophorus electricus (electric eel) genome, fEleEle1, primary haplotype.</title>
        <authorList>
            <person name="Myers G."/>
            <person name="Meyer A."/>
            <person name="Fedrigo O."/>
            <person name="Formenti G."/>
            <person name="Rhie A."/>
            <person name="Tracey A."/>
            <person name="Sims Y."/>
            <person name="Jarvis E.D."/>
        </authorList>
    </citation>
    <scope>NUCLEOTIDE SEQUENCE [LARGE SCALE GENOMIC DNA]</scope>
</reference>
<dbReference type="FunFam" id="3.40.50.1820:FF:000043">
    <property type="entry name" value="acylamino-acid-releasing enzyme"/>
    <property type="match status" value="1"/>
</dbReference>
<dbReference type="Proteomes" id="UP000314983">
    <property type="component" value="Chromosome 23"/>
</dbReference>
<evidence type="ECO:0000256" key="4">
    <source>
        <dbReference type="ARBA" id="ARBA00011881"/>
    </source>
</evidence>
<dbReference type="Ensembl" id="ENSEEET00000023667.2">
    <property type="protein sequence ID" value="ENSEEEP00000023401.2"/>
    <property type="gene ID" value="ENSEEEG00000011298.2"/>
</dbReference>
<dbReference type="SUPFAM" id="SSF53474">
    <property type="entry name" value="alpha/beta-Hydrolases"/>
    <property type="match status" value="1"/>
</dbReference>
<dbReference type="InterPro" id="IPR029058">
    <property type="entry name" value="AB_hydrolase_fold"/>
</dbReference>
<dbReference type="GO" id="GO:0004252">
    <property type="term" value="F:serine-type endopeptidase activity"/>
    <property type="evidence" value="ECO:0007669"/>
    <property type="project" value="TreeGrafter"/>
</dbReference>
<dbReference type="Pfam" id="PF00326">
    <property type="entry name" value="Peptidase_S9"/>
    <property type="match status" value="1"/>
</dbReference>
<keyword evidence="12" id="KW-1185">Reference proteome</keyword>
<dbReference type="Pfam" id="PF19283">
    <property type="entry name" value="APEH_N"/>
    <property type="match status" value="1"/>
</dbReference>
<dbReference type="KEGG" id="eee:113589455"/>
<evidence type="ECO:0000313" key="12">
    <source>
        <dbReference type="Proteomes" id="UP000314983"/>
    </source>
</evidence>
<dbReference type="GO" id="GO:0008242">
    <property type="term" value="F:omega peptidase activity"/>
    <property type="evidence" value="ECO:0007669"/>
    <property type="project" value="UniProtKB-EC"/>
</dbReference>
<name>A0A4W4FHJ5_ELEEL</name>
<evidence type="ECO:0000259" key="10">
    <source>
        <dbReference type="Pfam" id="PF19283"/>
    </source>
</evidence>
<dbReference type="InterPro" id="IPR001375">
    <property type="entry name" value="Peptidase_S9_cat"/>
</dbReference>
<reference evidence="12" key="1">
    <citation type="journal article" date="2014" name="Science">
        <title>Nonhuman genetics. Genomic basis for the convergent evolution of electric organs.</title>
        <authorList>
            <person name="Gallant J.R."/>
            <person name="Traeger L.L."/>
            <person name="Volkening J.D."/>
            <person name="Moffett H."/>
            <person name="Chen P.H."/>
            <person name="Novina C.D."/>
            <person name="Phillips G.N.Jr."/>
            <person name="Anand R."/>
            <person name="Wells G.B."/>
            <person name="Pinch M."/>
            <person name="Guth R."/>
            <person name="Unguez G.A."/>
            <person name="Albert J.S."/>
            <person name="Zakon H.H."/>
            <person name="Samanta M.P."/>
            <person name="Sussman M.R."/>
        </authorList>
    </citation>
    <scope>NUCLEOTIDE SEQUENCE [LARGE SCALE GENOMIC DNA]</scope>
</reference>
<keyword evidence="7" id="KW-0963">Cytoplasm</keyword>
<dbReference type="Gene3D" id="2.120.10.30">
    <property type="entry name" value="TolB, C-terminal domain"/>
    <property type="match status" value="1"/>
</dbReference>
<dbReference type="RefSeq" id="XP_026884922.2">
    <property type="nucleotide sequence ID" value="XM_027029121.2"/>
</dbReference>
<keyword evidence="8" id="KW-0378">Hydrolase</keyword>
<dbReference type="GeneID" id="113589455"/>
<evidence type="ECO:0000256" key="1">
    <source>
        <dbReference type="ARBA" id="ARBA00000721"/>
    </source>
</evidence>
<evidence type="ECO:0000256" key="2">
    <source>
        <dbReference type="ARBA" id="ARBA00004496"/>
    </source>
</evidence>